<dbReference type="AlphaFoldDB" id="A0A6A6S0K2"/>
<sequence>MSWFSSNKPTPAASSPPTSNTPYSGPGAEQERYATHFSIGQEGFDQVKDAAIKAVNYKGDGAEQDRYAAHFSPDHAVVAKAVRGILQAKAEGAEQDRWGSHFGLGADGWERAKRLAAAKGQGAEQDRFGSHFGVDKDAINKAAQSVQDGVNSLRR</sequence>
<accession>A0A6A6S0K2</accession>
<reference evidence="2" key="1">
    <citation type="journal article" date="2020" name="Stud. Mycol.">
        <title>101 Dothideomycetes genomes: a test case for predicting lifestyles and emergence of pathogens.</title>
        <authorList>
            <person name="Haridas S."/>
            <person name="Albert R."/>
            <person name="Binder M."/>
            <person name="Bloem J."/>
            <person name="Labutti K."/>
            <person name="Salamov A."/>
            <person name="Andreopoulos B."/>
            <person name="Baker S."/>
            <person name="Barry K."/>
            <person name="Bills G."/>
            <person name="Bluhm B."/>
            <person name="Cannon C."/>
            <person name="Castanera R."/>
            <person name="Culley D."/>
            <person name="Daum C."/>
            <person name="Ezra D."/>
            <person name="Gonzalez J."/>
            <person name="Henrissat B."/>
            <person name="Kuo A."/>
            <person name="Liang C."/>
            <person name="Lipzen A."/>
            <person name="Lutzoni F."/>
            <person name="Magnuson J."/>
            <person name="Mondo S."/>
            <person name="Nolan M."/>
            <person name="Ohm R."/>
            <person name="Pangilinan J."/>
            <person name="Park H.-J."/>
            <person name="Ramirez L."/>
            <person name="Alfaro M."/>
            <person name="Sun H."/>
            <person name="Tritt A."/>
            <person name="Yoshinaga Y."/>
            <person name="Zwiers L.-H."/>
            <person name="Turgeon B."/>
            <person name="Goodwin S."/>
            <person name="Spatafora J."/>
            <person name="Crous P."/>
            <person name="Grigoriev I."/>
        </authorList>
    </citation>
    <scope>NUCLEOTIDE SEQUENCE</scope>
    <source>
        <strain evidence="2">CBS 473.64</strain>
    </source>
</reference>
<evidence type="ECO:0000313" key="2">
    <source>
        <dbReference type="EMBL" id="KAF2640581.1"/>
    </source>
</evidence>
<proteinExistence type="predicted"/>
<feature type="compositionally biased region" description="Low complexity" evidence="1">
    <location>
        <begin position="1"/>
        <end position="27"/>
    </location>
</feature>
<protein>
    <submittedName>
        <fullName evidence="2">Uncharacterized protein</fullName>
    </submittedName>
</protein>
<name>A0A6A6S0K2_9PLEO</name>
<dbReference type="EMBL" id="MU006784">
    <property type="protein sequence ID" value="KAF2640581.1"/>
    <property type="molecule type" value="Genomic_DNA"/>
</dbReference>
<dbReference type="Proteomes" id="UP000799753">
    <property type="component" value="Unassembled WGS sequence"/>
</dbReference>
<gene>
    <name evidence="2" type="ORF">P280DRAFT_469328</name>
</gene>
<organism evidence="2 3">
    <name type="scientific">Massarina eburnea CBS 473.64</name>
    <dbReference type="NCBI Taxonomy" id="1395130"/>
    <lineage>
        <taxon>Eukaryota</taxon>
        <taxon>Fungi</taxon>
        <taxon>Dikarya</taxon>
        <taxon>Ascomycota</taxon>
        <taxon>Pezizomycotina</taxon>
        <taxon>Dothideomycetes</taxon>
        <taxon>Pleosporomycetidae</taxon>
        <taxon>Pleosporales</taxon>
        <taxon>Massarineae</taxon>
        <taxon>Massarinaceae</taxon>
        <taxon>Massarina</taxon>
    </lineage>
</organism>
<feature type="region of interest" description="Disordered" evidence="1">
    <location>
        <begin position="1"/>
        <end position="30"/>
    </location>
</feature>
<dbReference type="OrthoDB" id="67965at2759"/>
<evidence type="ECO:0000256" key="1">
    <source>
        <dbReference type="SAM" id="MobiDB-lite"/>
    </source>
</evidence>
<keyword evidence="3" id="KW-1185">Reference proteome</keyword>
<evidence type="ECO:0000313" key="3">
    <source>
        <dbReference type="Proteomes" id="UP000799753"/>
    </source>
</evidence>